<dbReference type="PANTHER" id="PTHR43684:SF1">
    <property type="entry name" value="ENOYL-COA DELTA ISOMERASE 2"/>
    <property type="match status" value="1"/>
</dbReference>
<evidence type="ECO:0000256" key="4">
    <source>
        <dbReference type="ARBA" id="ARBA00023235"/>
    </source>
</evidence>
<evidence type="ECO:0000256" key="3">
    <source>
        <dbReference type="ARBA" id="ARBA00023140"/>
    </source>
</evidence>
<comment type="similarity">
    <text evidence="2">Belongs to the enoyl-CoA hydratase/isomerase family.</text>
</comment>
<evidence type="ECO:0000313" key="5">
    <source>
        <dbReference type="EMBL" id="MBB6482948.1"/>
    </source>
</evidence>
<gene>
    <name evidence="5" type="ORF">GGD46_000191</name>
</gene>
<evidence type="ECO:0000313" key="6">
    <source>
        <dbReference type="Proteomes" id="UP000565576"/>
    </source>
</evidence>
<sequence length="250" mass="26808">MTDHILIERSETAPHVQIIRFNRPEKKNAITRAMYQAMTDALKAADDTSDIRVNVFLGTEGCFSAGNDMTDFLAFAMGGSMGREVVDFLIALASARKPVVSGVDGLAIGIGTTIHLHCDLTVASDRSLFKTPFVDLALVPEAASSLIAPRVMGHQRAFALLALGEGFSAAQAKEAGLIWQVTSPETVEAETLSLAAKLAAKPPEALRIARDLMRGSPEAVLDRIQQEAGHFAAQLKSAEARAAFEAFMKR</sequence>
<keyword evidence="3" id="KW-0576">Peroxisome</keyword>
<dbReference type="InterPro" id="IPR051053">
    <property type="entry name" value="ECH/Chromodomain_protein"/>
</dbReference>
<dbReference type="PANTHER" id="PTHR43684">
    <property type="match status" value="1"/>
</dbReference>
<dbReference type="Gene3D" id="1.10.12.10">
    <property type="entry name" value="Lyase 2-enoyl-coa Hydratase, Chain A, domain 2"/>
    <property type="match status" value="1"/>
</dbReference>
<dbReference type="InterPro" id="IPR029045">
    <property type="entry name" value="ClpP/crotonase-like_dom_sf"/>
</dbReference>
<dbReference type="GO" id="GO:0004165">
    <property type="term" value="F:delta(3)-delta(2)-enoyl-CoA isomerase activity"/>
    <property type="evidence" value="ECO:0007669"/>
    <property type="project" value="UniProtKB-ARBA"/>
</dbReference>
<evidence type="ECO:0000256" key="2">
    <source>
        <dbReference type="ARBA" id="ARBA00005254"/>
    </source>
</evidence>
<dbReference type="Pfam" id="PF00378">
    <property type="entry name" value="ECH_1"/>
    <property type="match status" value="1"/>
</dbReference>
<dbReference type="AlphaFoldDB" id="A0A7X0MBJ2"/>
<protein>
    <submittedName>
        <fullName evidence="5">Enoyl-CoA hydratase/carnithine racemase</fullName>
    </submittedName>
</protein>
<evidence type="ECO:0000256" key="1">
    <source>
        <dbReference type="ARBA" id="ARBA00004275"/>
    </source>
</evidence>
<dbReference type="Gene3D" id="3.90.226.10">
    <property type="entry name" value="2-enoyl-CoA Hydratase, Chain A, domain 1"/>
    <property type="match status" value="1"/>
</dbReference>
<dbReference type="InterPro" id="IPR001753">
    <property type="entry name" value="Enoyl-CoA_hydra/iso"/>
</dbReference>
<comment type="caution">
    <text evidence="5">The sequence shown here is derived from an EMBL/GenBank/DDBJ whole genome shotgun (WGS) entry which is preliminary data.</text>
</comment>
<keyword evidence="4" id="KW-0413">Isomerase</keyword>
<name>A0A7X0MBJ2_9HYPH</name>
<organism evidence="5 6">
    <name type="scientific">Rhizobium lusitanum</name>
    <dbReference type="NCBI Taxonomy" id="293958"/>
    <lineage>
        <taxon>Bacteria</taxon>
        <taxon>Pseudomonadati</taxon>
        <taxon>Pseudomonadota</taxon>
        <taxon>Alphaproteobacteria</taxon>
        <taxon>Hyphomicrobiales</taxon>
        <taxon>Rhizobiaceae</taxon>
        <taxon>Rhizobium/Agrobacterium group</taxon>
        <taxon>Rhizobium</taxon>
    </lineage>
</organism>
<dbReference type="RefSeq" id="WP_184700912.1">
    <property type="nucleotide sequence ID" value="NZ_JACHBG010000001.1"/>
</dbReference>
<dbReference type="CDD" id="cd06558">
    <property type="entry name" value="crotonase-like"/>
    <property type="match status" value="1"/>
</dbReference>
<proteinExistence type="inferred from homology"/>
<accession>A0A7X0MBJ2</accession>
<comment type="subcellular location">
    <subcellularLocation>
        <location evidence="1">Peroxisome</location>
    </subcellularLocation>
</comment>
<dbReference type="EMBL" id="JACHBG010000001">
    <property type="protein sequence ID" value="MBB6482948.1"/>
    <property type="molecule type" value="Genomic_DNA"/>
</dbReference>
<dbReference type="SUPFAM" id="SSF52096">
    <property type="entry name" value="ClpP/crotonase"/>
    <property type="match status" value="1"/>
</dbReference>
<dbReference type="NCBIfam" id="NF004681">
    <property type="entry name" value="PRK06023.1"/>
    <property type="match status" value="1"/>
</dbReference>
<dbReference type="Proteomes" id="UP000565576">
    <property type="component" value="Unassembled WGS sequence"/>
</dbReference>
<reference evidence="5 6" key="1">
    <citation type="submission" date="2020-08" db="EMBL/GenBank/DDBJ databases">
        <title>Genomic Encyclopedia of Type Strains, Phase IV (KMG-V): Genome sequencing to study the core and pangenomes of soil and plant-associated prokaryotes.</title>
        <authorList>
            <person name="Whitman W."/>
        </authorList>
    </citation>
    <scope>NUCLEOTIDE SEQUENCE [LARGE SCALE GENOMIC DNA]</scope>
    <source>
        <strain evidence="5 6">SEMIA 4060</strain>
    </source>
</reference>
<dbReference type="InterPro" id="IPR014748">
    <property type="entry name" value="Enoyl-CoA_hydra_C"/>
</dbReference>